<sequence length="185" mass="20360">MQSTGVLHKTGSFMENYSDELLLTNLNIILISKSMFGKTKSIQKYSLSHLKIINGEVQARLGKNSGGYSELQLYFIGGQEYFQFGSTGKKEIIEWINEISKVLTGHISSVNTEEGRKQTAIPGTEYLARTIKDTVGVFKDTFGIKPKNGSISGTVTKRCIGCMAPIVGTAGQRIRCSYCDTEQTL</sequence>
<dbReference type="OrthoDB" id="3236480at2"/>
<gene>
    <name evidence="1" type="ORF">HMPREF9156_00284</name>
</gene>
<keyword evidence="2" id="KW-1185">Reference proteome</keyword>
<dbReference type="Proteomes" id="UP000006415">
    <property type="component" value="Unassembled WGS sequence"/>
</dbReference>
<dbReference type="HOGENOM" id="CLU_1460314_0_0_11"/>
<protein>
    <submittedName>
        <fullName evidence="1">Uncharacterized protein</fullName>
    </submittedName>
</protein>
<evidence type="ECO:0000313" key="2">
    <source>
        <dbReference type="Proteomes" id="UP000006415"/>
    </source>
</evidence>
<organism evidence="1 2">
    <name type="scientific">Scardovia wiggsiae F0424</name>
    <dbReference type="NCBI Taxonomy" id="857290"/>
    <lineage>
        <taxon>Bacteria</taxon>
        <taxon>Bacillati</taxon>
        <taxon>Actinomycetota</taxon>
        <taxon>Actinomycetes</taxon>
        <taxon>Bifidobacteriales</taxon>
        <taxon>Bifidobacteriaceae</taxon>
        <taxon>Scardovia</taxon>
    </lineage>
</organism>
<comment type="caution">
    <text evidence="1">The sequence shown here is derived from an EMBL/GenBank/DDBJ whole genome shotgun (WGS) entry which is preliminary data.</text>
</comment>
<accession>J0D6A5</accession>
<dbReference type="EMBL" id="AGZS01000001">
    <property type="protein sequence ID" value="EJD65520.1"/>
    <property type="molecule type" value="Genomic_DNA"/>
</dbReference>
<dbReference type="AlphaFoldDB" id="J0D6A5"/>
<dbReference type="STRING" id="857290.HMPREF9156_00284"/>
<evidence type="ECO:0000313" key="1">
    <source>
        <dbReference type="EMBL" id="EJD65520.1"/>
    </source>
</evidence>
<reference evidence="1 2" key="1">
    <citation type="submission" date="2012-01" db="EMBL/GenBank/DDBJ databases">
        <title>The Genome Sequence of Scardovia wiggsiae F0424.</title>
        <authorList>
            <consortium name="The Broad Institute Genome Sequencing Platform"/>
            <person name="Earl A."/>
            <person name="Ward D."/>
            <person name="Feldgarden M."/>
            <person name="Gevers D."/>
            <person name="Izard J."/>
            <person name="Ganesan A."/>
            <person name="Baranova O.V."/>
            <person name="Blanton J.M."/>
            <person name="Tanner A.C."/>
            <person name="Mathney J."/>
            <person name="Dewhirst F.E."/>
            <person name="Young S.K."/>
            <person name="Zeng Q."/>
            <person name="Gargeya S."/>
            <person name="Fitzgerald M."/>
            <person name="Haas B."/>
            <person name="Abouelleil A."/>
            <person name="Alvarado L."/>
            <person name="Arachchi H.M."/>
            <person name="Berlin A."/>
            <person name="Chapman S.B."/>
            <person name="Gearin G."/>
            <person name="Goldberg J."/>
            <person name="Griggs A."/>
            <person name="Gujja S."/>
            <person name="Hansen M."/>
            <person name="Heiman D."/>
            <person name="Howarth C."/>
            <person name="Larimer J."/>
            <person name="Lui A."/>
            <person name="MacDonald P.J.P."/>
            <person name="McCowen C."/>
            <person name="Montmayeur A."/>
            <person name="Murphy C."/>
            <person name="Neiman D."/>
            <person name="Pearson M."/>
            <person name="Priest M."/>
            <person name="Roberts A."/>
            <person name="Saif S."/>
            <person name="Shea T."/>
            <person name="Sisk P."/>
            <person name="Stolte C."/>
            <person name="Sykes S."/>
            <person name="Wortman J."/>
            <person name="Nusbaum C."/>
            <person name="Birren B."/>
        </authorList>
    </citation>
    <scope>NUCLEOTIDE SEQUENCE [LARGE SCALE GENOMIC DNA]</scope>
    <source>
        <strain evidence="1 2">F0424</strain>
    </source>
</reference>
<dbReference type="eggNOG" id="ENOG5032UDZ">
    <property type="taxonomic scope" value="Bacteria"/>
</dbReference>
<proteinExistence type="predicted"/>
<name>J0D6A5_9BIFI</name>